<name>A0A9X3WM32_9BACI</name>
<gene>
    <name evidence="1" type="ORF">NC661_05285</name>
</gene>
<reference evidence="1" key="1">
    <citation type="submission" date="2022-06" db="EMBL/GenBank/DDBJ databases">
        <title>Aquibacillus sp. a new bacterium isolated from soil saline samples.</title>
        <authorList>
            <person name="Galisteo C."/>
            <person name="De La Haba R."/>
            <person name="Sanchez-Porro C."/>
            <person name="Ventosa A."/>
        </authorList>
    </citation>
    <scope>NUCLEOTIDE SEQUENCE</scope>
    <source>
        <strain evidence="1">JCM 12387</strain>
    </source>
</reference>
<proteinExistence type="predicted"/>
<organism evidence="1 2">
    <name type="scientific">Aquibacillus koreensis</name>
    <dbReference type="NCBI Taxonomy" id="279446"/>
    <lineage>
        <taxon>Bacteria</taxon>
        <taxon>Bacillati</taxon>
        <taxon>Bacillota</taxon>
        <taxon>Bacilli</taxon>
        <taxon>Bacillales</taxon>
        <taxon>Bacillaceae</taxon>
        <taxon>Aquibacillus</taxon>
    </lineage>
</organism>
<dbReference type="EMBL" id="JAMQJZ010000003">
    <property type="protein sequence ID" value="MDC3419779.1"/>
    <property type="molecule type" value="Genomic_DNA"/>
</dbReference>
<accession>A0A9X3WM32</accession>
<evidence type="ECO:0000313" key="1">
    <source>
        <dbReference type="EMBL" id="MDC3419779.1"/>
    </source>
</evidence>
<keyword evidence="2" id="KW-1185">Reference proteome</keyword>
<evidence type="ECO:0000313" key="2">
    <source>
        <dbReference type="Proteomes" id="UP001145072"/>
    </source>
</evidence>
<dbReference type="RefSeq" id="WP_259867905.1">
    <property type="nucleotide sequence ID" value="NZ_JAMQJZ010000003.1"/>
</dbReference>
<dbReference type="Proteomes" id="UP001145072">
    <property type="component" value="Unassembled WGS sequence"/>
</dbReference>
<sequence>MQMMISRKNKSEFKKNNNNSYSYKHISECGSDQNRYKDIITFFKSETNQYFLNVLQIAKQSIRNKDLIEVSGEDYLVLEQMGSNGNIDLVGAKVPAKSAINIALMAYLFGPELKDAIYKIILEMKRDKNLNLFIIGKGPLKNEIEVFAKANKVNKQLFIIERLHNPYKLINYMDFLIVEPSSRMNTITWKVLSSYISGYIYIPGIEQSEISSSRKNMIFRNRNGDFVTEVELNNKFIGWLSKHKDHGNNIMNYDYAWFGKWVNFQELALPKGEYFLSVLINQNNIYLETPLINSINCEVPDAHYIDAQEFLFVHNQHLNNQISIVINNKTD</sequence>
<dbReference type="Gene3D" id="3.40.50.2000">
    <property type="entry name" value="Glycogen Phosphorylase B"/>
    <property type="match status" value="1"/>
</dbReference>
<protein>
    <submittedName>
        <fullName evidence="1">Uncharacterized protein</fullName>
    </submittedName>
</protein>
<dbReference type="AlphaFoldDB" id="A0A9X3WM32"/>
<comment type="caution">
    <text evidence="1">The sequence shown here is derived from an EMBL/GenBank/DDBJ whole genome shotgun (WGS) entry which is preliminary data.</text>
</comment>